<dbReference type="GO" id="GO:0034599">
    <property type="term" value="P:cellular response to oxidative stress"/>
    <property type="evidence" value="ECO:0007669"/>
    <property type="project" value="TreeGrafter"/>
</dbReference>
<dbReference type="SUPFAM" id="SSF52833">
    <property type="entry name" value="Thioredoxin-like"/>
    <property type="match status" value="1"/>
</dbReference>
<dbReference type="GO" id="GO:0005737">
    <property type="term" value="C:cytoplasm"/>
    <property type="evidence" value="ECO:0007669"/>
    <property type="project" value="TreeGrafter"/>
</dbReference>
<dbReference type="PANTHER" id="PTHR42801:SF4">
    <property type="entry name" value="AHPC_TSA FAMILY PROTEIN"/>
    <property type="match status" value="1"/>
</dbReference>
<dbReference type="PANTHER" id="PTHR42801">
    <property type="entry name" value="THIOREDOXIN-DEPENDENT PEROXIDE REDUCTASE"/>
    <property type="match status" value="1"/>
</dbReference>
<keyword evidence="4" id="KW-0560">Oxidoreductase</keyword>
<evidence type="ECO:0000256" key="5">
    <source>
        <dbReference type="ARBA" id="ARBA00023157"/>
    </source>
</evidence>
<reference evidence="12" key="1">
    <citation type="journal article" date="2013" name="Proc. Natl. Acad. Sci. U.S.A.">
        <title>Genome structure and metabolic features in the red seaweed Chondrus crispus shed light on evolution of the Archaeplastida.</title>
        <authorList>
            <person name="Collen J."/>
            <person name="Porcel B."/>
            <person name="Carre W."/>
            <person name="Ball S.G."/>
            <person name="Chaparro C."/>
            <person name="Tonon T."/>
            <person name="Barbeyron T."/>
            <person name="Michel G."/>
            <person name="Noel B."/>
            <person name="Valentin K."/>
            <person name="Elias M."/>
            <person name="Artiguenave F."/>
            <person name="Arun A."/>
            <person name="Aury J.M."/>
            <person name="Barbosa-Neto J.F."/>
            <person name="Bothwell J.H."/>
            <person name="Bouget F.Y."/>
            <person name="Brillet L."/>
            <person name="Cabello-Hurtado F."/>
            <person name="Capella-Gutierrez S."/>
            <person name="Charrier B."/>
            <person name="Cladiere L."/>
            <person name="Cock J.M."/>
            <person name="Coelho S.M."/>
            <person name="Colleoni C."/>
            <person name="Czjzek M."/>
            <person name="Da Silva C."/>
            <person name="Delage L."/>
            <person name="Denoeud F."/>
            <person name="Deschamps P."/>
            <person name="Dittami S.M."/>
            <person name="Gabaldon T."/>
            <person name="Gachon C.M."/>
            <person name="Groisillier A."/>
            <person name="Herve C."/>
            <person name="Jabbari K."/>
            <person name="Katinka M."/>
            <person name="Kloareg B."/>
            <person name="Kowalczyk N."/>
            <person name="Labadie K."/>
            <person name="Leblanc C."/>
            <person name="Lopez P.J."/>
            <person name="McLachlan D.H."/>
            <person name="Meslet-Cladiere L."/>
            <person name="Moustafa A."/>
            <person name="Nehr Z."/>
            <person name="Nyvall Collen P."/>
            <person name="Panaud O."/>
            <person name="Partensky F."/>
            <person name="Poulain J."/>
            <person name="Rensing S.A."/>
            <person name="Rousvoal S."/>
            <person name="Samson G."/>
            <person name="Symeonidi A."/>
            <person name="Weissenbach J."/>
            <person name="Zambounis A."/>
            <person name="Wincker P."/>
            <person name="Boyen C."/>
        </authorList>
    </citation>
    <scope>NUCLEOTIDE SEQUENCE [LARGE SCALE GENOMIC DNA]</scope>
    <source>
        <strain evidence="12">cv. Stackhouse</strain>
    </source>
</reference>
<dbReference type="Proteomes" id="UP000012073">
    <property type="component" value="Unassembled WGS sequence"/>
</dbReference>
<evidence type="ECO:0000256" key="4">
    <source>
        <dbReference type="ARBA" id="ARBA00023002"/>
    </source>
</evidence>
<evidence type="ECO:0000256" key="2">
    <source>
        <dbReference type="ARBA" id="ARBA00022559"/>
    </source>
</evidence>
<proteinExistence type="inferred from homology"/>
<accession>R7Q704</accession>
<dbReference type="GO" id="GO:0008379">
    <property type="term" value="F:thioredoxin peroxidase activity"/>
    <property type="evidence" value="ECO:0007669"/>
    <property type="project" value="TreeGrafter"/>
</dbReference>
<dbReference type="Gramene" id="CDF33250">
    <property type="protein sequence ID" value="CDF33250"/>
    <property type="gene ID" value="CHC_T00002035001"/>
</dbReference>
<dbReference type="Pfam" id="PF00578">
    <property type="entry name" value="AhpC-TSA"/>
    <property type="match status" value="1"/>
</dbReference>
<dbReference type="EC" id="1.11.1.24" evidence="1"/>
<evidence type="ECO:0000256" key="7">
    <source>
        <dbReference type="ARBA" id="ARBA00032824"/>
    </source>
</evidence>
<evidence type="ECO:0000256" key="8">
    <source>
        <dbReference type="ARBA" id="ARBA00038489"/>
    </source>
</evidence>
<feature type="domain" description="Thioredoxin" evidence="10">
    <location>
        <begin position="53"/>
        <end position="199"/>
    </location>
</feature>
<keyword evidence="5" id="KW-1015">Disulfide bond</keyword>
<sequence length="199" mass="21316">MSPAFIVSPLLTRTPLLPSRAVCFPVTRYALTQKRARALPPPHAAARSFVTMVAEGAQAPDFEKTDGDGNKVSLSSFRGSRNVVLYFSNGAGPGCTSQSCSFRDAAEDFAQLDAEIIAVSAQSDTTAFKRENSLPFSVIPDSQGELRKLYKVPSTLGLLPGRVTYVIDKQGIVRSVYNSQFSTAAHITTASEALKAIAK</sequence>
<comment type="catalytic activity">
    <reaction evidence="9">
        <text>a hydroperoxide + [thioredoxin]-dithiol = an alcohol + [thioredoxin]-disulfide + H2O</text>
        <dbReference type="Rhea" id="RHEA:62620"/>
        <dbReference type="Rhea" id="RHEA-COMP:10698"/>
        <dbReference type="Rhea" id="RHEA-COMP:10700"/>
        <dbReference type="ChEBI" id="CHEBI:15377"/>
        <dbReference type="ChEBI" id="CHEBI:29950"/>
        <dbReference type="ChEBI" id="CHEBI:30879"/>
        <dbReference type="ChEBI" id="CHEBI:35924"/>
        <dbReference type="ChEBI" id="CHEBI:50058"/>
        <dbReference type="EC" id="1.11.1.24"/>
    </reaction>
</comment>
<protein>
    <recommendedName>
        <fullName evidence="1">thioredoxin-dependent peroxiredoxin</fullName>
        <ecNumber evidence="1">1.11.1.24</ecNumber>
    </recommendedName>
    <alternativeName>
        <fullName evidence="7">Thioredoxin peroxidase</fullName>
    </alternativeName>
</protein>
<dbReference type="EMBL" id="HG001638">
    <property type="protein sequence ID" value="CDF33250.1"/>
    <property type="molecule type" value="Genomic_DNA"/>
</dbReference>
<dbReference type="AlphaFoldDB" id="R7Q704"/>
<evidence type="ECO:0000256" key="3">
    <source>
        <dbReference type="ARBA" id="ARBA00022862"/>
    </source>
</evidence>
<dbReference type="InterPro" id="IPR036249">
    <property type="entry name" value="Thioredoxin-like_sf"/>
</dbReference>
<dbReference type="RefSeq" id="XP_005713053.1">
    <property type="nucleotide sequence ID" value="XM_005712996.1"/>
</dbReference>
<comment type="similarity">
    <text evidence="8">Belongs to the peroxiredoxin family. BCP/PrxQ subfamily.</text>
</comment>
<evidence type="ECO:0000256" key="6">
    <source>
        <dbReference type="ARBA" id="ARBA00023284"/>
    </source>
</evidence>
<dbReference type="GeneID" id="17320765"/>
<dbReference type="GO" id="GO:0045454">
    <property type="term" value="P:cell redox homeostasis"/>
    <property type="evidence" value="ECO:0007669"/>
    <property type="project" value="TreeGrafter"/>
</dbReference>
<name>R7Q704_CHOCR</name>
<dbReference type="Gene3D" id="3.40.30.10">
    <property type="entry name" value="Glutaredoxin"/>
    <property type="match status" value="1"/>
</dbReference>
<dbReference type="OMA" id="CTAQLCD"/>
<dbReference type="STRING" id="2769.R7Q704"/>
<keyword evidence="12" id="KW-1185">Reference proteome</keyword>
<dbReference type="InterPro" id="IPR013766">
    <property type="entry name" value="Thioredoxin_domain"/>
</dbReference>
<keyword evidence="2" id="KW-0575">Peroxidase</keyword>
<evidence type="ECO:0000313" key="11">
    <source>
        <dbReference type="EMBL" id="CDF33250.1"/>
    </source>
</evidence>
<dbReference type="InterPro" id="IPR000866">
    <property type="entry name" value="AhpC/TSA"/>
</dbReference>
<dbReference type="InterPro" id="IPR050924">
    <property type="entry name" value="Peroxiredoxin_BCP/PrxQ"/>
</dbReference>
<dbReference type="OrthoDB" id="338622at2759"/>
<dbReference type="CDD" id="cd03017">
    <property type="entry name" value="PRX_BCP"/>
    <property type="match status" value="1"/>
</dbReference>
<evidence type="ECO:0000259" key="10">
    <source>
        <dbReference type="PROSITE" id="PS51352"/>
    </source>
</evidence>
<dbReference type="PhylomeDB" id="R7Q704"/>
<evidence type="ECO:0000256" key="1">
    <source>
        <dbReference type="ARBA" id="ARBA00013017"/>
    </source>
</evidence>
<evidence type="ECO:0000313" key="12">
    <source>
        <dbReference type="Proteomes" id="UP000012073"/>
    </source>
</evidence>
<gene>
    <name evidence="11" type="ORF">CHC_T00002035001</name>
</gene>
<evidence type="ECO:0000256" key="9">
    <source>
        <dbReference type="ARBA" id="ARBA00049091"/>
    </source>
</evidence>
<dbReference type="KEGG" id="ccp:CHC_T00002035001"/>
<keyword evidence="3" id="KW-0049">Antioxidant</keyword>
<dbReference type="PROSITE" id="PS51352">
    <property type="entry name" value="THIOREDOXIN_2"/>
    <property type="match status" value="1"/>
</dbReference>
<keyword evidence="6" id="KW-0676">Redox-active center</keyword>
<organism evidence="11 12">
    <name type="scientific">Chondrus crispus</name>
    <name type="common">Carrageen Irish moss</name>
    <name type="synonym">Polymorpha crispa</name>
    <dbReference type="NCBI Taxonomy" id="2769"/>
    <lineage>
        <taxon>Eukaryota</taxon>
        <taxon>Rhodophyta</taxon>
        <taxon>Florideophyceae</taxon>
        <taxon>Rhodymeniophycidae</taxon>
        <taxon>Gigartinales</taxon>
        <taxon>Gigartinaceae</taxon>
        <taxon>Chondrus</taxon>
    </lineage>
</organism>